<organism evidence="2 3">
    <name type="scientific">Thermomonospora echinospora</name>
    <dbReference type="NCBI Taxonomy" id="1992"/>
    <lineage>
        <taxon>Bacteria</taxon>
        <taxon>Bacillati</taxon>
        <taxon>Actinomycetota</taxon>
        <taxon>Actinomycetes</taxon>
        <taxon>Streptosporangiales</taxon>
        <taxon>Thermomonosporaceae</taxon>
        <taxon>Thermomonospora</taxon>
    </lineage>
</organism>
<dbReference type="RefSeq" id="WP_160147159.1">
    <property type="nucleotide sequence ID" value="NZ_FNVO01000020.1"/>
</dbReference>
<dbReference type="GO" id="GO:0003677">
    <property type="term" value="F:DNA binding"/>
    <property type="evidence" value="ECO:0007669"/>
    <property type="project" value="InterPro"/>
</dbReference>
<proteinExistence type="predicted"/>
<dbReference type="SMART" id="SM00530">
    <property type="entry name" value="HTH_XRE"/>
    <property type="match status" value="1"/>
</dbReference>
<reference evidence="3" key="1">
    <citation type="submission" date="2016-10" db="EMBL/GenBank/DDBJ databases">
        <authorList>
            <person name="Varghese N."/>
            <person name="Submissions S."/>
        </authorList>
    </citation>
    <scope>NUCLEOTIDE SEQUENCE [LARGE SCALE GENOMIC DNA]</scope>
    <source>
        <strain evidence="3">DSM 43163</strain>
    </source>
</reference>
<evidence type="ECO:0000259" key="1">
    <source>
        <dbReference type="PROSITE" id="PS50943"/>
    </source>
</evidence>
<dbReference type="Pfam" id="PF13560">
    <property type="entry name" value="HTH_31"/>
    <property type="match status" value="1"/>
</dbReference>
<dbReference type="InterPro" id="IPR010982">
    <property type="entry name" value="Lambda_DNA-bd_dom_sf"/>
</dbReference>
<dbReference type="SUPFAM" id="SSF47413">
    <property type="entry name" value="lambda repressor-like DNA-binding domains"/>
    <property type="match status" value="1"/>
</dbReference>
<sequence length="302" mass="34105">MPRRAHTARHRRLVQELRRLREQAGLRQEDVARELDWSLSKQEKIERGAISVRIADVRAMLDLFGLSGPKHREQYDALVRLARDARVKGWWNDYADAIPGWFESYVGFEADASGLLIFQDQVIPGLLQTEDYARAIYEAVRPALAANQIDRAVAARMERQSRLTGDQALKIHAVLDEAVLHRRFGGSAVLHEQLLHLERMARHPQADIEIQVRPFTAGAHPSVGTSFVILRFQGPEDTNPDVVYLEDLTSSAYLEEDPHLFRYNLAFKGLSATALPEDESIDLIGRVAARLLEQEGGRDGES</sequence>
<dbReference type="PROSITE" id="PS50943">
    <property type="entry name" value="HTH_CROC1"/>
    <property type="match status" value="1"/>
</dbReference>
<keyword evidence="3" id="KW-1185">Reference proteome</keyword>
<protein>
    <submittedName>
        <fullName evidence="2">Helix-turn-helix domain-containing protein</fullName>
    </submittedName>
</protein>
<dbReference type="CDD" id="cd00093">
    <property type="entry name" value="HTH_XRE"/>
    <property type="match status" value="1"/>
</dbReference>
<dbReference type="OrthoDB" id="5177725at2"/>
<dbReference type="Gene3D" id="1.10.260.40">
    <property type="entry name" value="lambda repressor-like DNA-binding domains"/>
    <property type="match status" value="1"/>
</dbReference>
<dbReference type="EMBL" id="FNVO01000020">
    <property type="protein sequence ID" value="SEG87460.1"/>
    <property type="molecule type" value="Genomic_DNA"/>
</dbReference>
<feature type="domain" description="HTH cro/C1-type" evidence="1">
    <location>
        <begin position="17"/>
        <end position="71"/>
    </location>
</feature>
<name>A0A1H6DQG7_9ACTN</name>
<gene>
    <name evidence="2" type="ORF">SAMN04489712_120136</name>
</gene>
<dbReference type="Pfam" id="PF19054">
    <property type="entry name" value="DUF5753"/>
    <property type="match status" value="1"/>
</dbReference>
<dbReference type="InterPro" id="IPR001387">
    <property type="entry name" value="Cro/C1-type_HTH"/>
</dbReference>
<dbReference type="Proteomes" id="UP000236723">
    <property type="component" value="Unassembled WGS sequence"/>
</dbReference>
<accession>A0A1H6DQG7</accession>
<evidence type="ECO:0000313" key="3">
    <source>
        <dbReference type="Proteomes" id="UP000236723"/>
    </source>
</evidence>
<dbReference type="AlphaFoldDB" id="A0A1H6DQG7"/>
<evidence type="ECO:0000313" key="2">
    <source>
        <dbReference type="EMBL" id="SEG87460.1"/>
    </source>
</evidence>
<dbReference type="InterPro" id="IPR043917">
    <property type="entry name" value="DUF5753"/>
</dbReference>